<reference evidence="6" key="1">
    <citation type="submission" date="2016-10" db="EMBL/GenBank/DDBJ databases">
        <authorList>
            <person name="Varghese N."/>
            <person name="Submissions S."/>
        </authorList>
    </citation>
    <scope>NUCLEOTIDE SEQUENCE [LARGE SCALE GENOMIC DNA]</scope>
    <source>
        <strain evidence="6">DSM 44260</strain>
    </source>
</reference>
<dbReference type="Gene3D" id="3.40.1410.10">
    <property type="entry name" value="Chorismate lyase-like"/>
    <property type="match status" value="1"/>
</dbReference>
<dbReference type="PROSITE" id="PS50949">
    <property type="entry name" value="HTH_GNTR"/>
    <property type="match status" value="1"/>
</dbReference>
<keyword evidence="6" id="KW-1185">Reference proteome</keyword>
<dbReference type="STRING" id="155974.SAMN04487818_11071"/>
<dbReference type="Proteomes" id="UP000199051">
    <property type="component" value="Unassembled WGS sequence"/>
</dbReference>
<evidence type="ECO:0000313" key="6">
    <source>
        <dbReference type="Proteomes" id="UP000199051"/>
    </source>
</evidence>
<dbReference type="AlphaFoldDB" id="A0A1H9WCE0"/>
<name>A0A1H9WCE0_9PSEU</name>
<dbReference type="EMBL" id="FOGI01000010">
    <property type="protein sequence ID" value="SES31568.1"/>
    <property type="molecule type" value="Genomic_DNA"/>
</dbReference>
<dbReference type="InterPro" id="IPR028978">
    <property type="entry name" value="Chorismate_lyase_/UTRA_dom_sf"/>
</dbReference>
<dbReference type="InterPro" id="IPR011663">
    <property type="entry name" value="UTRA"/>
</dbReference>
<evidence type="ECO:0000259" key="4">
    <source>
        <dbReference type="PROSITE" id="PS50949"/>
    </source>
</evidence>
<dbReference type="Pfam" id="PF07702">
    <property type="entry name" value="UTRA"/>
    <property type="match status" value="1"/>
</dbReference>
<evidence type="ECO:0000256" key="1">
    <source>
        <dbReference type="ARBA" id="ARBA00023015"/>
    </source>
</evidence>
<proteinExistence type="predicted"/>
<dbReference type="InterPro" id="IPR000524">
    <property type="entry name" value="Tscrpt_reg_HTH_GntR"/>
</dbReference>
<keyword evidence="2" id="KW-0238">DNA-binding</keyword>
<dbReference type="CDD" id="cd07377">
    <property type="entry name" value="WHTH_GntR"/>
    <property type="match status" value="1"/>
</dbReference>
<keyword evidence="1" id="KW-0805">Transcription regulation</keyword>
<dbReference type="RefSeq" id="WP_177215723.1">
    <property type="nucleotide sequence ID" value="NZ_FOGI01000010.1"/>
</dbReference>
<evidence type="ECO:0000256" key="3">
    <source>
        <dbReference type="ARBA" id="ARBA00023163"/>
    </source>
</evidence>
<dbReference type="GO" id="GO:0045892">
    <property type="term" value="P:negative regulation of DNA-templated transcription"/>
    <property type="evidence" value="ECO:0007669"/>
    <property type="project" value="TreeGrafter"/>
</dbReference>
<keyword evidence="3" id="KW-0804">Transcription</keyword>
<sequence>MAPKYVAIQDDLVRRIAAAEFRAGRPLPPQRELSEEYGVSLMTLRQALRALEDEGVVEQVAGKGTYVRAHRVPYLAAGLGSIVDDLAAQGIAMTTVQLRAEVVTPTPDIARRLRADRVLEVERLRLVGAQPVVHQLSRIPAPLGTALLDADFRTKSLYHLLTELCGKIPARATETITPVAATPDLAPLLAVPPGTLCLRSTRLTLERDATPLVDDEATLVSDRMEVCIERETTTREFRYRLGTSTQD</sequence>
<dbReference type="SUPFAM" id="SSF64288">
    <property type="entry name" value="Chorismate lyase-like"/>
    <property type="match status" value="1"/>
</dbReference>
<dbReference type="Pfam" id="PF00392">
    <property type="entry name" value="GntR"/>
    <property type="match status" value="1"/>
</dbReference>
<dbReference type="GO" id="GO:0003700">
    <property type="term" value="F:DNA-binding transcription factor activity"/>
    <property type="evidence" value="ECO:0007669"/>
    <property type="project" value="InterPro"/>
</dbReference>
<evidence type="ECO:0000256" key="2">
    <source>
        <dbReference type="ARBA" id="ARBA00023125"/>
    </source>
</evidence>
<dbReference type="InterPro" id="IPR050679">
    <property type="entry name" value="Bact_HTH_transcr_reg"/>
</dbReference>
<dbReference type="SUPFAM" id="SSF46785">
    <property type="entry name" value="Winged helix' DNA-binding domain"/>
    <property type="match status" value="1"/>
</dbReference>
<gene>
    <name evidence="5" type="ORF">SAMN04487818_11071</name>
</gene>
<dbReference type="GO" id="GO:0003677">
    <property type="term" value="F:DNA binding"/>
    <property type="evidence" value="ECO:0007669"/>
    <property type="project" value="UniProtKB-KW"/>
</dbReference>
<dbReference type="InterPro" id="IPR036388">
    <property type="entry name" value="WH-like_DNA-bd_sf"/>
</dbReference>
<dbReference type="SMART" id="SM00866">
    <property type="entry name" value="UTRA"/>
    <property type="match status" value="1"/>
</dbReference>
<protein>
    <submittedName>
        <fullName evidence="5">GntR family transcriptional regulator</fullName>
    </submittedName>
</protein>
<dbReference type="PRINTS" id="PR00035">
    <property type="entry name" value="HTHGNTR"/>
</dbReference>
<dbReference type="InterPro" id="IPR036390">
    <property type="entry name" value="WH_DNA-bd_sf"/>
</dbReference>
<dbReference type="PANTHER" id="PTHR44846">
    <property type="entry name" value="MANNOSYL-D-GLYCERATE TRANSPORT/METABOLISM SYSTEM REPRESSOR MNGR-RELATED"/>
    <property type="match status" value="1"/>
</dbReference>
<feature type="domain" description="HTH gntR-type" evidence="4">
    <location>
        <begin position="2"/>
        <end position="70"/>
    </location>
</feature>
<organism evidence="5 6">
    <name type="scientific">Actinokineospora terrae</name>
    <dbReference type="NCBI Taxonomy" id="155974"/>
    <lineage>
        <taxon>Bacteria</taxon>
        <taxon>Bacillati</taxon>
        <taxon>Actinomycetota</taxon>
        <taxon>Actinomycetes</taxon>
        <taxon>Pseudonocardiales</taxon>
        <taxon>Pseudonocardiaceae</taxon>
        <taxon>Actinokineospora</taxon>
    </lineage>
</organism>
<evidence type="ECO:0000313" key="5">
    <source>
        <dbReference type="EMBL" id="SES31568.1"/>
    </source>
</evidence>
<dbReference type="SMART" id="SM00345">
    <property type="entry name" value="HTH_GNTR"/>
    <property type="match status" value="1"/>
</dbReference>
<accession>A0A1H9WCE0</accession>
<dbReference type="PANTHER" id="PTHR44846:SF1">
    <property type="entry name" value="MANNOSYL-D-GLYCERATE TRANSPORT_METABOLISM SYSTEM REPRESSOR MNGR-RELATED"/>
    <property type="match status" value="1"/>
</dbReference>
<dbReference type="Gene3D" id="1.10.10.10">
    <property type="entry name" value="Winged helix-like DNA-binding domain superfamily/Winged helix DNA-binding domain"/>
    <property type="match status" value="1"/>
</dbReference>